<evidence type="ECO:0000313" key="3">
    <source>
        <dbReference type="EMBL" id="EKU96091.1"/>
    </source>
</evidence>
<organism evidence="3 4">
    <name type="scientific">Actinobaculum massiliense ACS-171-V-Col2</name>
    <dbReference type="NCBI Taxonomy" id="883066"/>
    <lineage>
        <taxon>Bacteria</taxon>
        <taxon>Bacillati</taxon>
        <taxon>Actinomycetota</taxon>
        <taxon>Actinomycetes</taxon>
        <taxon>Actinomycetales</taxon>
        <taxon>Actinomycetaceae</taxon>
        <taxon>Actinobaculum</taxon>
    </lineage>
</organism>
<dbReference type="RefSeq" id="WP_007000397.1">
    <property type="nucleotide sequence ID" value="NZ_JH992955.1"/>
</dbReference>
<feature type="region of interest" description="Disordered" evidence="1">
    <location>
        <begin position="145"/>
        <end position="194"/>
    </location>
</feature>
<feature type="compositionally biased region" description="Low complexity" evidence="1">
    <location>
        <begin position="155"/>
        <end position="166"/>
    </location>
</feature>
<dbReference type="PATRIC" id="fig|883066.3.peg.181"/>
<feature type="compositionally biased region" description="Low complexity" evidence="1">
    <location>
        <begin position="29"/>
        <end position="45"/>
    </location>
</feature>
<name>K9EJM9_9ACTO</name>
<comment type="caution">
    <text evidence="3">The sequence shown here is derived from an EMBL/GenBank/DDBJ whole genome shotgun (WGS) entry which is preliminary data.</text>
</comment>
<sequence>MTQNNENHPENGDTSPGGEQSYSPGETNQHPSQQQPTQPYPQQGPSNWGQGNQQPSYASNYGSAQTNQTGGQYTQAGGQYAQPGGQYGAGGGYGQNNYAQFGYGQPGPYAQKPEKKSNTGMIIGIVVAAVVLVAVVIGVIFMMNRDKGDEPTPTPTTAQVTETAEPTPTPEPTREPTAEPTTDSPASFPSASGSFPSTYDNARMRDFWNNVLPALYLASGDPSLDTGAHPELAKCMADNTTGKMSDFFVDALEKSFTGDTSAMENQEYNDTQAGYDGLAMLSAMQNCGVSFDSLAGMGID</sequence>
<dbReference type="HOGENOM" id="CLU_926322_0_0_11"/>
<feature type="compositionally biased region" description="Low complexity" evidence="1">
    <location>
        <begin position="178"/>
        <end position="194"/>
    </location>
</feature>
<dbReference type="AlphaFoldDB" id="K9EJM9"/>
<keyword evidence="2" id="KW-0472">Membrane</keyword>
<evidence type="ECO:0000256" key="1">
    <source>
        <dbReference type="SAM" id="MobiDB-lite"/>
    </source>
</evidence>
<evidence type="ECO:0000313" key="4">
    <source>
        <dbReference type="Proteomes" id="UP000009888"/>
    </source>
</evidence>
<feature type="compositionally biased region" description="Polar residues" evidence="1">
    <location>
        <begin position="1"/>
        <end position="28"/>
    </location>
</feature>
<evidence type="ECO:0000256" key="2">
    <source>
        <dbReference type="SAM" id="Phobius"/>
    </source>
</evidence>
<reference evidence="3 4" key="1">
    <citation type="submission" date="2012-09" db="EMBL/GenBank/DDBJ databases">
        <title>The Genome Sequence of Actinobaculum massiliae ACS-171-V-COL2.</title>
        <authorList>
            <consortium name="The Broad Institute Genome Sequencing Platform"/>
            <person name="Earl A."/>
            <person name="Ward D."/>
            <person name="Feldgarden M."/>
            <person name="Gevers D."/>
            <person name="Saerens B."/>
            <person name="Vaneechoutte M."/>
            <person name="Walker B."/>
            <person name="Young S.K."/>
            <person name="Zeng Q."/>
            <person name="Gargeya S."/>
            <person name="Fitzgerald M."/>
            <person name="Haas B."/>
            <person name="Abouelleil A."/>
            <person name="Alvarado L."/>
            <person name="Arachchi H.M."/>
            <person name="Berlin A."/>
            <person name="Chapman S.B."/>
            <person name="Goldberg J."/>
            <person name="Griggs A."/>
            <person name="Gujja S."/>
            <person name="Hansen M."/>
            <person name="Howarth C."/>
            <person name="Imamovic A."/>
            <person name="Larimer J."/>
            <person name="McCowen C."/>
            <person name="Montmayeur A."/>
            <person name="Murphy C."/>
            <person name="Neiman D."/>
            <person name="Pearson M."/>
            <person name="Priest M."/>
            <person name="Roberts A."/>
            <person name="Saif S."/>
            <person name="Shea T."/>
            <person name="Sisk P."/>
            <person name="Sykes S."/>
            <person name="Wortman J."/>
            <person name="Nusbaum C."/>
            <person name="Birren B."/>
        </authorList>
    </citation>
    <scope>NUCLEOTIDE SEQUENCE [LARGE SCALE GENOMIC DNA]</scope>
    <source>
        <strain evidence="4">ACS-171-V-Col2</strain>
    </source>
</reference>
<dbReference type="EMBL" id="AGWL01000001">
    <property type="protein sequence ID" value="EKU96091.1"/>
    <property type="molecule type" value="Genomic_DNA"/>
</dbReference>
<keyword evidence="4" id="KW-1185">Reference proteome</keyword>
<keyword evidence="2" id="KW-1133">Transmembrane helix</keyword>
<dbReference type="eggNOG" id="ENOG5031IWU">
    <property type="taxonomic scope" value="Bacteria"/>
</dbReference>
<feature type="region of interest" description="Disordered" evidence="1">
    <location>
        <begin position="1"/>
        <end position="77"/>
    </location>
</feature>
<dbReference type="Proteomes" id="UP000009888">
    <property type="component" value="Unassembled WGS sequence"/>
</dbReference>
<feature type="compositionally biased region" description="Polar residues" evidence="1">
    <location>
        <begin position="46"/>
        <end position="63"/>
    </location>
</feature>
<feature type="transmembrane region" description="Helical" evidence="2">
    <location>
        <begin position="121"/>
        <end position="143"/>
    </location>
</feature>
<dbReference type="STRING" id="202789.GCA_001457435_00252"/>
<keyword evidence="2" id="KW-0812">Transmembrane</keyword>
<gene>
    <name evidence="3" type="ORF">HMPREF9233_00179</name>
</gene>
<proteinExistence type="predicted"/>
<accession>K9EJM9</accession>
<feature type="compositionally biased region" description="Low complexity" evidence="1">
    <location>
        <begin position="64"/>
        <end position="77"/>
    </location>
</feature>
<protein>
    <submittedName>
        <fullName evidence="3">Uncharacterized protein</fullName>
    </submittedName>
</protein>